<feature type="compositionally biased region" description="Acidic residues" evidence="1">
    <location>
        <begin position="69"/>
        <end position="80"/>
    </location>
</feature>
<name>A0A8X6FJH9_TRICU</name>
<protein>
    <submittedName>
        <fullName evidence="2">Uncharacterized protein</fullName>
    </submittedName>
</protein>
<dbReference type="EMBL" id="BMAO01032337">
    <property type="protein sequence ID" value="GFQ81476.1"/>
    <property type="molecule type" value="Genomic_DNA"/>
</dbReference>
<evidence type="ECO:0000313" key="2">
    <source>
        <dbReference type="EMBL" id="GFQ81476.1"/>
    </source>
</evidence>
<dbReference type="OrthoDB" id="10370515at2759"/>
<proteinExistence type="predicted"/>
<feature type="region of interest" description="Disordered" evidence="1">
    <location>
        <begin position="1"/>
        <end position="29"/>
    </location>
</feature>
<reference evidence="2" key="1">
    <citation type="submission" date="2020-07" db="EMBL/GenBank/DDBJ databases">
        <title>Multicomponent nature underlies the extraordinary mechanical properties of spider dragline silk.</title>
        <authorList>
            <person name="Kono N."/>
            <person name="Nakamura H."/>
            <person name="Mori M."/>
            <person name="Yoshida Y."/>
            <person name="Ohtoshi R."/>
            <person name="Malay A.D."/>
            <person name="Moran D.A.P."/>
            <person name="Tomita M."/>
            <person name="Numata K."/>
            <person name="Arakawa K."/>
        </authorList>
    </citation>
    <scope>NUCLEOTIDE SEQUENCE</scope>
</reference>
<sequence length="80" mass="8553">MQRPPLSGEDGKGGIRVTGAWDKGAIDPPPGGAPEYAYSVLTVGLKLNFRYGTVVPRGGGEKRRKEKNPEEEEDGERGGL</sequence>
<evidence type="ECO:0000256" key="1">
    <source>
        <dbReference type="SAM" id="MobiDB-lite"/>
    </source>
</evidence>
<feature type="region of interest" description="Disordered" evidence="1">
    <location>
        <begin position="54"/>
        <end position="80"/>
    </location>
</feature>
<accession>A0A8X6FJH9</accession>
<comment type="caution">
    <text evidence="2">The sequence shown here is derived from an EMBL/GenBank/DDBJ whole genome shotgun (WGS) entry which is preliminary data.</text>
</comment>
<keyword evidence="3" id="KW-1185">Reference proteome</keyword>
<dbReference type="Proteomes" id="UP000887116">
    <property type="component" value="Unassembled WGS sequence"/>
</dbReference>
<organism evidence="2 3">
    <name type="scientific">Trichonephila clavata</name>
    <name type="common">Joro spider</name>
    <name type="synonym">Nephila clavata</name>
    <dbReference type="NCBI Taxonomy" id="2740835"/>
    <lineage>
        <taxon>Eukaryota</taxon>
        <taxon>Metazoa</taxon>
        <taxon>Ecdysozoa</taxon>
        <taxon>Arthropoda</taxon>
        <taxon>Chelicerata</taxon>
        <taxon>Arachnida</taxon>
        <taxon>Araneae</taxon>
        <taxon>Araneomorphae</taxon>
        <taxon>Entelegynae</taxon>
        <taxon>Araneoidea</taxon>
        <taxon>Nephilidae</taxon>
        <taxon>Trichonephila</taxon>
    </lineage>
</organism>
<dbReference type="AlphaFoldDB" id="A0A8X6FJH9"/>
<gene>
    <name evidence="2" type="primary">AVEN_65497_1</name>
    <name evidence="2" type="ORF">TNCT_598911</name>
</gene>
<evidence type="ECO:0000313" key="3">
    <source>
        <dbReference type="Proteomes" id="UP000887116"/>
    </source>
</evidence>